<dbReference type="FunFam" id="3.20.20.450:FF:000001">
    <property type="entry name" value="Cyclic di-GMP phosphodiesterase yahA"/>
    <property type="match status" value="1"/>
</dbReference>
<dbReference type="PROSITE" id="PS50887">
    <property type="entry name" value="GGDEF"/>
    <property type="match status" value="1"/>
</dbReference>
<evidence type="ECO:0000259" key="7">
    <source>
        <dbReference type="PROSITE" id="PS50887"/>
    </source>
</evidence>
<evidence type="ECO:0000313" key="8">
    <source>
        <dbReference type="EMBL" id="MBN7796002.1"/>
    </source>
</evidence>
<dbReference type="GO" id="GO:0016020">
    <property type="term" value="C:membrane"/>
    <property type="evidence" value="ECO:0007669"/>
    <property type="project" value="InterPro"/>
</dbReference>
<organism evidence="8 9">
    <name type="scientific">Parahaliea mediterranea</name>
    <dbReference type="NCBI Taxonomy" id="651086"/>
    <lineage>
        <taxon>Bacteria</taxon>
        <taxon>Pseudomonadati</taxon>
        <taxon>Pseudomonadota</taxon>
        <taxon>Gammaproteobacteria</taxon>
        <taxon>Cellvibrionales</taxon>
        <taxon>Halieaceae</taxon>
        <taxon>Parahaliea</taxon>
    </lineage>
</organism>
<dbReference type="Pfam" id="PF00672">
    <property type="entry name" value="HAMP"/>
    <property type="match status" value="1"/>
</dbReference>
<dbReference type="InterPro" id="IPR052155">
    <property type="entry name" value="Biofilm_reg_signaling"/>
</dbReference>
<evidence type="ECO:0000259" key="5">
    <source>
        <dbReference type="PROSITE" id="PS50883"/>
    </source>
</evidence>
<dbReference type="GO" id="GO:0071111">
    <property type="term" value="F:cyclic-guanylate-specific phosphodiesterase activity"/>
    <property type="evidence" value="ECO:0007669"/>
    <property type="project" value="UniProtKB-EC"/>
</dbReference>
<evidence type="ECO:0000259" key="6">
    <source>
        <dbReference type="PROSITE" id="PS50885"/>
    </source>
</evidence>
<keyword evidence="9" id="KW-1185">Reference proteome</keyword>
<evidence type="ECO:0000256" key="2">
    <source>
        <dbReference type="ARBA" id="ARBA00022636"/>
    </source>
</evidence>
<keyword evidence="4" id="KW-1133">Transmembrane helix</keyword>
<dbReference type="Pfam" id="PF00990">
    <property type="entry name" value="GGDEF"/>
    <property type="match status" value="1"/>
</dbReference>
<proteinExistence type="predicted"/>
<dbReference type="RefSeq" id="WP_206559453.1">
    <property type="nucleotide sequence ID" value="NZ_JAFKCZ010000004.1"/>
</dbReference>
<feature type="domain" description="EAL" evidence="5">
    <location>
        <begin position="506"/>
        <end position="759"/>
    </location>
</feature>
<comment type="caution">
    <text evidence="8">The sequence shown here is derived from an EMBL/GenBank/DDBJ whole genome shotgun (WGS) entry which is preliminary data.</text>
</comment>
<dbReference type="Proteomes" id="UP000664303">
    <property type="component" value="Unassembled WGS sequence"/>
</dbReference>
<dbReference type="Gene3D" id="3.20.20.450">
    <property type="entry name" value="EAL domain"/>
    <property type="match status" value="1"/>
</dbReference>
<feature type="coiled-coil region" evidence="3">
    <location>
        <begin position="287"/>
        <end position="321"/>
    </location>
</feature>
<keyword evidence="3" id="KW-0175">Coiled coil</keyword>
<name>A0A939DEG8_9GAMM</name>
<evidence type="ECO:0000313" key="9">
    <source>
        <dbReference type="Proteomes" id="UP000664303"/>
    </source>
</evidence>
<dbReference type="NCBIfam" id="TIGR00254">
    <property type="entry name" value="GGDEF"/>
    <property type="match status" value="1"/>
</dbReference>
<dbReference type="PANTHER" id="PTHR44757:SF2">
    <property type="entry name" value="BIOFILM ARCHITECTURE MAINTENANCE PROTEIN MBAA"/>
    <property type="match status" value="1"/>
</dbReference>
<dbReference type="Gene3D" id="6.10.340.10">
    <property type="match status" value="1"/>
</dbReference>
<gene>
    <name evidence="8" type="ORF">JYP50_05350</name>
</gene>
<feature type="transmembrane region" description="Helical" evidence="4">
    <location>
        <begin position="6"/>
        <end position="27"/>
    </location>
</feature>
<reference evidence="8" key="1">
    <citation type="submission" date="2021-02" db="EMBL/GenBank/DDBJ databases">
        <title>PHA producing bacteria isolated from coastal sediment in Guangdong, Shenzhen.</title>
        <authorList>
            <person name="Zheng W."/>
            <person name="Yu S."/>
            <person name="Huang Y."/>
        </authorList>
    </citation>
    <scope>NUCLEOTIDE SEQUENCE</scope>
    <source>
        <strain evidence="8">TN14-10</strain>
    </source>
</reference>
<evidence type="ECO:0000256" key="1">
    <source>
        <dbReference type="ARBA" id="ARBA00012282"/>
    </source>
</evidence>
<evidence type="ECO:0000256" key="3">
    <source>
        <dbReference type="SAM" id="Coils"/>
    </source>
</evidence>
<dbReference type="PANTHER" id="PTHR44757">
    <property type="entry name" value="DIGUANYLATE CYCLASE DGCP"/>
    <property type="match status" value="1"/>
</dbReference>
<dbReference type="InterPro" id="IPR001633">
    <property type="entry name" value="EAL_dom"/>
</dbReference>
<dbReference type="EC" id="3.1.4.52" evidence="1"/>
<dbReference type="InterPro" id="IPR043128">
    <property type="entry name" value="Rev_trsase/Diguanyl_cyclase"/>
</dbReference>
<dbReference type="SMART" id="SM00052">
    <property type="entry name" value="EAL"/>
    <property type="match status" value="1"/>
</dbReference>
<keyword evidence="2" id="KW-0973">c-di-GMP</keyword>
<dbReference type="Gene3D" id="3.30.70.270">
    <property type="match status" value="1"/>
</dbReference>
<dbReference type="SUPFAM" id="SSF55073">
    <property type="entry name" value="Nucleotide cyclase"/>
    <property type="match status" value="1"/>
</dbReference>
<dbReference type="EMBL" id="JAFKCZ010000004">
    <property type="protein sequence ID" value="MBN7796002.1"/>
    <property type="molecule type" value="Genomic_DNA"/>
</dbReference>
<feature type="domain" description="HAMP" evidence="6">
    <location>
        <begin position="225"/>
        <end position="277"/>
    </location>
</feature>
<keyword evidence="4" id="KW-0472">Membrane</keyword>
<dbReference type="CDD" id="cd01949">
    <property type="entry name" value="GGDEF"/>
    <property type="match status" value="1"/>
</dbReference>
<sequence length="783" mass="85089">MTVAGRINVAVAVVALLAGSLITVFFAQQQYRAEQRQVLRDVSAAIASQPQLQVDIYLRDSARLQSTLQSLLALNPALRRAAVLDTAGEVLALRERGDGPYPTPSFTSARNGANAVEPSRIWRPGEPPADRSVLALLSGGEQVLLATEPLFSLLNPLERGLTRDDFGRALADPVSIESRHVIAYLQVAVSRSQLLANALPPAGTLLAANIALVALCVLLARLASGRITRPLGQLAAAAESIAAGTQQQAINIRGSSEIRDLTSALNSMIGSISSYKSRTDVDQTLLRMKVEERTEQLSRRNEELNIAVKQVTEAKDRLRHMAYYDSLTALPNRLLFTEQLNLLLRLGKRNEQMLALLFLDLDNFKRINDSLGHSAGDQLLRDVAGRLSSCVRESDVVAHFDEAEKRLGVSRLGGDEFTVVLNQLDDPAAAGHVAQRLLNALLEPILIEGHEVVVTPSIGIAIAPRDGNDLEALLRAADTAMYHAKHGGKSHYLYYDPAMDAAGVERLQLETDLRKAVEGGQLQFHYQPQVDTRSGTVVGVEALLRWQHPERGLIPPDLFVPLAEELGLIPEIGNWGLQQACRDLAGLHREGFALPKVAVNVSALQFGPEFGEQVKRALEDSGLPPRALSLEVTEGIAMDNSELTLHTLDELQSQGVRLSIDDFGTGYSSLSYLSRFPLDELKIDRSFVTGVESSEQQASLVSAIIAMGRSLQLELVAEGVETAEQYHYLTRNGARVIQGYLFSKPVVVDELKALLGRGHFAARIMDITGVVSEMDSAMAGELS</sequence>
<dbReference type="SMART" id="SM00267">
    <property type="entry name" value="GGDEF"/>
    <property type="match status" value="1"/>
</dbReference>
<keyword evidence="4" id="KW-0812">Transmembrane</keyword>
<accession>A0A939DEG8</accession>
<feature type="domain" description="GGDEF" evidence="7">
    <location>
        <begin position="352"/>
        <end position="497"/>
    </location>
</feature>
<dbReference type="InterPro" id="IPR000160">
    <property type="entry name" value="GGDEF_dom"/>
</dbReference>
<dbReference type="Pfam" id="PF00563">
    <property type="entry name" value="EAL"/>
    <property type="match status" value="1"/>
</dbReference>
<dbReference type="SUPFAM" id="SSF141868">
    <property type="entry name" value="EAL domain-like"/>
    <property type="match status" value="1"/>
</dbReference>
<dbReference type="AlphaFoldDB" id="A0A939DEG8"/>
<dbReference type="SUPFAM" id="SSF158472">
    <property type="entry name" value="HAMP domain-like"/>
    <property type="match status" value="1"/>
</dbReference>
<dbReference type="PROSITE" id="PS50883">
    <property type="entry name" value="EAL"/>
    <property type="match status" value="1"/>
</dbReference>
<dbReference type="GO" id="GO:0007165">
    <property type="term" value="P:signal transduction"/>
    <property type="evidence" value="ECO:0007669"/>
    <property type="project" value="InterPro"/>
</dbReference>
<dbReference type="InterPro" id="IPR003660">
    <property type="entry name" value="HAMP_dom"/>
</dbReference>
<dbReference type="PROSITE" id="PS50885">
    <property type="entry name" value="HAMP"/>
    <property type="match status" value="1"/>
</dbReference>
<dbReference type="CDD" id="cd01948">
    <property type="entry name" value="EAL"/>
    <property type="match status" value="1"/>
</dbReference>
<protein>
    <recommendedName>
        <fullName evidence="1">cyclic-guanylate-specific phosphodiesterase</fullName>
        <ecNumber evidence="1">3.1.4.52</ecNumber>
    </recommendedName>
</protein>
<evidence type="ECO:0000256" key="4">
    <source>
        <dbReference type="SAM" id="Phobius"/>
    </source>
</evidence>
<dbReference type="SMART" id="SM00304">
    <property type="entry name" value="HAMP"/>
    <property type="match status" value="1"/>
</dbReference>
<dbReference type="InterPro" id="IPR029787">
    <property type="entry name" value="Nucleotide_cyclase"/>
</dbReference>
<dbReference type="InterPro" id="IPR035919">
    <property type="entry name" value="EAL_sf"/>
</dbReference>